<evidence type="ECO:0000313" key="2">
    <source>
        <dbReference type="EMBL" id="RCV55664.1"/>
    </source>
</evidence>
<dbReference type="GO" id="GO:0031412">
    <property type="term" value="P:gas vesicle organization"/>
    <property type="evidence" value="ECO:0007669"/>
    <property type="project" value="InterPro"/>
</dbReference>
<name>A0A368T2P2_9ACTN</name>
<dbReference type="EMBL" id="QEIN01000142">
    <property type="protein sequence ID" value="RCV55664.1"/>
    <property type="molecule type" value="Genomic_DNA"/>
</dbReference>
<keyword evidence="3" id="KW-1185">Reference proteome</keyword>
<dbReference type="RefSeq" id="WP_114399670.1">
    <property type="nucleotide sequence ID" value="NZ_QEIM01000143.1"/>
</dbReference>
<evidence type="ECO:0000313" key="3">
    <source>
        <dbReference type="Proteomes" id="UP000253318"/>
    </source>
</evidence>
<dbReference type="Proteomes" id="UP000253318">
    <property type="component" value="Unassembled WGS sequence"/>
</dbReference>
<evidence type="ECO:0000256" key="1">
    <source>
        <dbReference type="SAM" id="MobiDB-lite"/>
    </source>
</evidence>
<feature type="region of interest" description="Disordered" evidence="1">
    <location>
        <begin position="1"/>
        <end position="22"/>
    </location>
</feature>
<sequence>MGDERGAGARGGERRRRPTARQRIQAAREEFEELTGVPVESVSGLERTDDGWTVTLEALELQRVPDTVSVLATYTVELDEDGELVGYRRVRSYTRGRAGRA</sequence>
<dbReference type="OrthoDB" id="163447at2"/>
<proteinExistence type="predicted"/>
<reference evidence="2 3" key="1">
    <citation type="submission" date="2018-04" db="EMBL/GenBank/DDBJ databases">
        <title>Novel actinobacteria from marine sediment.</title>
        <authorList>
            <person name="Ng Z.Y."/>
            <person name="Tan G.Y.A."/>
        </authorList>
    </citation>
    <scope>NUCLEOTIDE SEQUENCE [LARGE SCALE GENOMIC DNA]</scope>
    <source>
        <strain evidence="2 3">TPS81</strain>
    </source>
</reference>
<accession>A0A368T2P2</accession>
<dbReference type="PIRSF" id="PIRSF028743">
    <property type="entry name" value="GvpO_protein"/>
    <property type="match status" value="1"/>
</dbReference>
<gene>
    <name evidence="2" type="ORF">DEF24_17585</name>
</gene>
<protein>
    <submittedName>
        <fullName evidence="2">Gas vesicle protein</fullName>
    </submittedName>
</protein>
<dbReference type="InterPro" id="IPR008634">
    <property type="entry name" value="Gas-vesicle_GvpO"/>
</dbReference>
<dbReference type="AlphaFoldDB" id="A0A368T2P2"/>
<organism evidence="2 3">
    <name type="scientific">Marinitenerispora sediminis</name>
    <dbReference type="NCBI Taxonomy" id="1931232"/>
    <lineage>
        <taxon>Bacteria</taxon>
        <taxon>Bacillati</taxon>
        <taxon>Actinomycetota</taxon>
        <taxon>Actinomycetes</taxon>
        <taxon>Streptosporangiales</taxon>
        <taxon>Nocardiopsidaceae</taxon>
        <taxon>Marinitenerispora</taxon>
    </lineage>
</organism>
<comment type="caution">
    <text evidence="2">The sequence shown here is derived from an EMBL/GenBank/DDBJ whole genome shotgun (WGS) entry which is preliminary data.</text>
</comment>
<dbReference type="Pfam" id="PF05800">
    <property type="entry name" value="GvpO"/>
    <property type="match status" value="1"/>
</dbReference>